<dbReference type="STRING" id="2041.AERYTH_01775"/>
<dbReference type="EMBL" id="CP011502">
    <property type="protein sequence ID" value="ALX03513.1"/>
    <property type="molecule type" value="Genomic_DNA"/>
</dbReference>
<evidence type="ECO:0000256" key="1">
    <source>
        <dbReference type="ARBA" id="ARBA00004496"/>
    </source>
</evidence>
<sequence length="216" mass="23702">MRDAYYEQLDTIVDDLVQLTGTVRKAVAASTAALLNADAPLAEQVIDGDKQIDETTEEIEERALLLLATQQPVATDLRQLVATLRMLTDLQRMGDLSVHVAKVARLRMPDVAVPVSIQPTIMAMASVADQMIHAASRIVANRDVDAASRLEDTDDEMDRLRKDLFRALLGGTWEHGIEPAIDLALLGRYYERIGDHAVSMARRVVYLVTGEIAPGA</sequence>
<keyword evidence="4 7" id="KW-0813">Transport</keyword>
<evidence type="ECO:0000256" key="3">
    <source>
        <dbReference type="ARBA" id="ARBA00011738"/>
    </source>
</evidence>
<comment type="subunit">
    <text evidence="3 7">Homodimer.</text>
</comment>
<keyword evidence="10" id="KW-1185">Reference proteome</keyword>
<organism evidence="9 10">
    <name type="scientific">Aeromicrobium erythreum</name>
    <dbReference type="NCBI Taxonomy" id="2041"/>
    <lineage>
        <taxon>Bacteria</taxon>
        <taxon>Bacillati</taxon>
        <taxon>Actinomycetota</taxon>
        <taxon>Actinomycetes</taxon>
        <taxon>Propionibacteriales</taxon>
        <taxon>Nocardioidaceae</taxon>
        <taxon>Aeromicrobium</taxon>
    </lineage>
</organism>
<evidence type="ECO:0000256" key="7">
    <source>
        <dbReference type="PIRNR" id="PIRNR003107"/>
    </source>
</evidence>
<dbReference type="GO" id="GO:0005737">
    <property type="term" value="C:cytoplasm"/>
    <property type="evidence" value="ECO:0007669"/>
    <property type="project" value="UniProtKB-SubCell"/>
</dbReference>
<dbReference type="Pfam" id="PF01895">
    <property type="entry name" value="PhoU"/>
    <property type="match status" value="2"/>
</dbReference>
<dbReference type="RefSeq" id="WP_067853868.1">
    <property type="nucleotide sequence ID" value="NZ_CP011502.1"/>
</dbReference>
<dbReference type="PANTHER" id="PTHR42930:SF3">
    <property type="entry name" value="PHOSPHATE-SPECIFIC TRANSPORT SYSTEM ACCESSORY PROTEIN PHOU"/>
    <property type="match status" value="1"/>
</dbReference>
<proteinExistence type="inferred from homology"/>
<dbReference type="NCBIfam" id="TIGR02135">
    <property type="entry name" value="phoU_full"/>
    <property type="match status" value="1"/>
</dbReference>
<dbReference type="PATRIC" id="fig|2041.4.peg.373"/>
<dbReference type="Gene3D" id="1.20.58.220">
    <property type="entry name" value="Phosphate transport system protein phou homolog 2, domain 2"/>
    <property type="match status" value="1"/>
</dbReference>
<evidence type="ECO:0000313" key="9">
    <source>
        <dbReference type="EMBL" id="ALX03513.1"/>
    </source>
</evidence>
<protein>
    <recommendedName>
        <fullName evidence="7">Phosphate-specific transport system accessory protein PhoU</fullName>
    </recommendedName>
</protein>
<evidence type="ECO:0000259" key="8">
    <source>
        <dbReference type="Pfam" id="PF01895"/>
    </source>
</evidence>
<evidence type="ECO:0000313" key="10">
    <source>
        <dbReference type="Proteomes" id="UP000067689"/>
    </source>
</evidence>
<dbReference type="InterPro" id="IPR028366">
    <property type="entry name" value="PhoU"/>
</dbReference>
<evidence type="ECO:0000256" key="4">
    <source>
        <dbReference type="ARBA" id="ARBA00022448"/>
    </source>
</evidence>
<feature type="domain" description="PhoU" evidence="8">
    <location>
        <begin position="122"/>
        <end position="204"/>
    </location>
</feature>
<dbReference type="InterPro" id="IPR026022">
    <property type="entry name" value="PhoU_dom"/>
</dbReference>
<evidence type="ECO:0000256" key="2">
    <source>
        <dbReference type="ARBA" id="ARBA00008107"/>
    </source>
</evidence>
<comment type="similarity">
    <text evidence="2 7">Belongs to the PhoU family.</text>
</comment>
<dbReference type="GO" id="GO:0045936">
    <property type="term" value="P:negative regulation of phosphate metabolic process"/>
    <property type="evidence" value="ECO:0007669"/>
    <property type="project" value="InterPro"/>
</dbReference>
<dbReference type="PIRSF" id="PIRSF003107">
    <property type="entry name" value="PhoU"/>
    <property type="match status" value="1"/>
</dbReference>
<feature type="domain" description="PhoU" evidence="8">
    <location>
        <begin position="18"/>
        <end position="103"/>
    </location>
</feature>
<dbReference type="AlphaFoldDB" id="A0A0U4B632"/>
<dbReference type="Proteomes" id="UP000067689">
    <property type="component" value="Chromosome"/>
</dbReference>
<dbReference type="SUPFAM" id="SSF109755">
    <property type="entry name" value="PhoU-like"/>
    <property type="match status" value="1"/>
</dbReference>
<evidence type="ECO:0000256" key="6">
    <source>
        <dbReference type="ARBA" id="ARBA00022592"/>
    </source>
</evidence>
<dbReference type="InterPro" id="IPR038078">
    <property type="entry name" value="PhoU-like_sf"/>
</dbReference>
<keyword evidence="5 7" id="KW-0963">Cytoplasm</keyword>
<dbReference type="GO" id="GO:0030643">
    <property type="term" value="P:intracellular phosphate ion homeostasis"/>
    <property type="evidence" value="ECO:0007669"/>
    <property type="project" value="InterPro"/>
</dbReference>
<comment type="subcellular location">
    <subcellularLocation>
        <location evidence="1 7">Cytoplasm</location>
    </subcellularLocation>
</comment>
<reference evidence="9 10" key="1">
    <citation type="journal article" date="1991" name="Int. J. Syst. Bacteriol.">
        <title>Description of the erythromycin-producing bacterium Arthrobacter sp. strain NRRL B-3381 as Aeromicrobium erythreum gen. nov., sp. nov.</title>
        <authorList>
            <person name="Miller E.S."/>
            <person name="Woese C.R."/>
            <person name="Brenner S."/>
        </authorList>
    </citation>
    <scope>NUCLEOTIDE SEQUENCE [LARGE SCALE GENOMIC DNA]</scope>
    <source>
        <strain evidence="9 10">AR18</strain>
    </source>
</reference>
<dbReference type="GO" id="GO:0006817">
    <property type="term" value="P:phosphate ion transport"/>
    <property type="evidence" value="ECO:0007669"/>
    <property type="project" value="UniProtKB-KW"/>
</dbReference>
<gene>
    <name evidence="9" type="ORF">AERYTH_01775</name>
</gene>
<accession>A0A0U4B632</accession>
<dbReference type="OrthoDB" id="9814256at2"/>
<dbReference type="KEGG" id="aer:AERYTH_01775"/>
<keyword evidence="6 7" id="KW-0592">Phosphate transport</keyword>
<dbReference type="PANTHER" id="PTHR42930">
    <property type="entry name" value="PHOSPHATE-SPECIFIC TRANSPORT SYSTEM ACCESSORY PROTEIN PHOU"/>
    <property type="match status" value="1"/>
</dbReference>
<dbReference type="FunFam" id="1.20.58.220:FF:000004">
    <property type="entry name" value="Phosphate-specific transport system accessory protein PhoU"/>
    <property type="match status" value="1"/>
</dbReference>
<name>A0A0U4B632_9ACTN</name>
<evidence type="ECO:0000256" key="5">
    <source>
        <dbReference type="ARBA" id="ARBA00022490"/>
    </source>
</evidence>
<comment type="function">
    <text evidence="7">Plays a role in the regulation of phosphate uptake.</text>
</comment>